<dbReference type="Proteomes" id="UP000594014">
    <property type="component" value="Chromosome"/>
</dbReference>
<protein>
    <submittedName>
        <fullName evidence="1">DUF2156 domain-containing protein</fullName>
    </submittedName>
</protein>
<gene>
    <name evidence="1" type="ORF">FRZ06_19210</name>
</gene>
<name>A0ACD1AFX6_9FIRM</name>
<accession>A0ACD1AFX6</accession>
<evidence type="ECO:0000313" key="1">
    <source>
        <dbReference type="EMBL" id="QOX65331.1"/>
    </source>
</evidence>
<keyword evidence="2" id="KW-1185">Reference proteome</keyword>
<evidence type="ECO:0000313" key="2">
    <source>
        <dbReference type="Proteomes" id="UP000594014"/>
    </source>
</evidence>
<organism evidence="1 2">
    <name type="scientific">Anoxybacterium hadale</name>
    <dbReference type="NCBI Taxonomy" id="3408580"/>
    <lineage>
        <taxon>Bacteria</taxon>
        <taxon>Bacillati</taxon>
        <taxon>Bacillota</taxon>
        <taxon>Clostridia</taxon>
        <taxon>Peptostreptococcales</taxon>
        <taxon>Anaerovoracaceae</taxon>
        <taxon>Anoxybacterium</taxon>
    </lineage>
</organism>
<reference evidence="1" key="1">
    <citation type="submission" date="2019-08" db="EMBL/GenBank/DDBJ databases">
        <title>Genome sequence of Clostridiales bacterium MT110.</title>
        <authorList>
            <person name="Cao J."/>
        </authorList>
    </citation>
    <scope>NUCLEOTIDE SEQUENCE</scope>
    <source>
        <strain evidence="1">MT110</strain>
    </source>
</reference>
<dbReference type="EMBL" id="CP042469">
    <property type="protein sequence ID" value="QOX65331.1"/>
    <property type="molecule type" value="Genomic_DNA"/>
</dbReference>
<proteinExistence type="predicted"/>
<sequence>MNQRFSKLIIGLNKAGVVLLLVLSIAGIVFPVFLFRYGENMSLIRYFEMHHTVMRLSGFLILLVSWKLYKRVSVAWSIVMILLSLRIFQYLMIHRSDLWNPLFLAEVFCYFILLLSRNYYVRKTDRYSLKRGVLIYLLFTVFIFFNAALALFREKGALSFLQCMEVTLGILFDLNNLAPSVYTPHTAYYSFLFWFSWICIISGLIAVLTPYVSIKAQAQGEMERARMLVNLYGQNCSSYLALEKDKSYLFGRAVQGVAAYGIVGDIFVVLGDPVCDPGDFRTFLSEIINHCERNAYSLLLLNTTGMFLDQYDTMGLGYVKCGEEPRFFLPEYTIAGSAASKVRLNINHATKEGIMVKEYDPRQKKNSALEKEMMEISKEWFSMKKSGELVFTMGSIGLDHPMDRRYFYAEDPTGRIQAFVVFLPFAGGAGYVADVTRYRAGTVRGVLEKINYEAMMTFQTEGIKWASLAAAPLARLEEETDMTAKLLRLIYEKMNNVYGFKALYQAKQKYNPSCWEPSYYVFYPPVFTPAMAYSIVRIQNPLGIRDFIKSFIHNSADSKPAHSDRCWD</sequence>